<dbReference type="OrthoDB" id="954784at2"/>
<dbReference type="InterPro" id="IPR027848">
    <property type="entry name" value="DUF4494"/>
</dbReference>
<comment type="caution">
    <text evidence="1">The sequence shown here is derived from an EMBL/GenBank/DDBJ whole genome shotgun (WGS) entry which is preliminary data.</text>
</comment>
<evidence type="ECO:0000313" key="2">
    <source>
        <dbReference type="Proteomes" id="UP000030134"/>
    </source>
</evidence>
<organism evidence="1 2">
    <name type="scientific">Porphyromonas gingivicanis</name>
    <dbReference type="NCBI Taxonomy" id="266762"/>
    <lineage>
        <taxon>Bacteria</taxon>
        <taxon>Pseudomonadati</taxon>
        <taxon>Bacteroidota</taxon>
        <taxon>Bacteroidia</taxon>
        <taxon>Bacteroidales</taxon>
        <taxon>Porphyromonadaceae</taxon>
        <taxon>Porphyromonas</taxon>
    </lineage>
</organism>
<evidence type="ECO:0000313" key="1">
    <source>
        <dbReference type="EMBL" id="KGN98493.1"/>
    </source>
</evidence>
<dbReference type="Pfam" id="PF14902">
    <property type="entry name" value="DUF4494"/>
    <property type="match status" value="1"/>
</dbReference>
<keyword evidence="2" id="KW-1185">Reference proteome</keyword>
<dbReference type="EMBL" id="JQZW01000006">
    <property type="protein sequence ID" value="KGN98493.1"/>
    <property type="molecule type" value="Genomic_DNA"/>
</dbReference>
<reference evidence="1 2" key="1">
    <citation type="submission" date="2014-08" db="EMBL/GenBank/DDBJ databases">
        <title>Porphyromonas gingivicanis strain:COT-022_OH1391 Genome sequencing.</title>
        <authorList>
            <person name="Wallis C."/>
            <person name="Deusch O."/>
            <person name="O'Flynn C."/>
            <person name="Davis I."/>
            <person name="Jospin G."/>
            <person name="Darling A.E."/>
            <person name="Coil D.A."/>
            <person name="Alexiev A."/>
            <person name="Horsfall A."/>
            <person name="Kirkwood N."/>
            <person name="Harris S."/>
            <person name="Eisen J.A."/>
        </authorList>
    </citation>
    <scope>NUCLEOTIDE SEQUENCE [LARGE SCALE GENOMIC DNA]</scope>
    <source>
        <strain evidence="2">COT-022 OH1391</strain>
    </source>
</reference>
<accession>A0A0A2G5E1</accession>
<proteinExistence type="predicted"/>
<sequence>MNNWYECKVRYERLADTGLSKKSSESYLVDAYSMTEAEARIIEEVTPFASTGEVMISSIKREKFAELFLSTEDEDDKFYRCKVLFISLDEKNGVEKKTPVTMIVKASSLMKAVNRLDKEMSSSMTDYSIASVVETNIMDVFSLDLSK</sequence>
<dbReference type="STRING" id="266762.HQ36_02480"/>
<dbReference type="eggNOG" id="ENOG502ZVB7">
    <property type="taxonomic scope" value="Bacteria"/>
</dbReference>
<name>A0A0A2G5E1_9PORP</name>
<dbReference type="RefSeq" id="WP_025843106.1">
    <property type="nucleotide sequence ID" value="NZ_JQZW01000006.1"/>
</dbReference>
<gene>
    <name evidence="1" type="ORF">HQ36_02480</name>
</gene>
<protein>
    <submittedName>
        <fullName evidence="1">Phage tail protein</fullName>
    </submittedName>
</protein>
<dbReference type="Proteomes" id="UP000030134">
    <property type="component" value="Unassembled WGS sequence"/>
</dbReference>
<dbReference type="AlphaFoldDB" id="A0A0A2G5E1"/>